<reference evidence="3" key="1">
    <citation type="submission" date="2017-02" db="EMBL/GenBank/DDBJ databases">
        <authorList>
            <person name="Varghese N."/>
            <person name="Submissions S."/>
        </authorList>
    </citation>
    <scope>NUCLEOTIDE SEQUENCE [LARGE SCALE GENOMIC DNA]</scope>
    <source>
        <strain evidence="3">USBA 833</strain>
    </source>
</reference>
<feature type="transmembrane region" description="Helical" evidence="1">
    <location>
        <begin position="46"/>
        <end position="63"/>
    </location>
</feature>
<feature type="transmembrane region" description="Helical" evidence="1">
    <location>
        <begin position="7"/>
        <end position="26"/>
    </location>
</feature>
<name>A0A1T4WG79_9CLOT</name>
<evidence type="ECO:0000313" key="2">
    <source>
        <dbReference type="EMBL" id="SKA75661.1"/>
    </source>
</evidence>
<dbReference type="AlphaFoldDB" id="A0A1T4WG79"/>
<dbReference type="Proteomes" id="UP000190105">
    <property type="component" value="Unassembled WGS sequence"/>
</dbReference>
<dbReference type="EMBL" id="FUYH01000001">
    <property type="protein sequence ID" value="SKA75661.1"/>
    <property type="molecule type" value="Genomic_DNA"/>
</dbReference>
<protein>
    <submittedName>
        <fullName evidence="2">Uncharacterized protein</fullName>
    </submittedName>
</protein>
<evidence type="ECO:0000313" key="3">
    <source>
        <dbReference type="Proteomes" id="UP000190105"/>
    </source>
</evidence>
<proteinExistence type="predicted"/>
<gene>
    <name evidence="2" type="ORF">SAMN05443428_10166</name>
</gene>
<keyword evidence="3" id="KW-1185">Reference proteome</keyword>
<feature type="transmembrane region" description="Helical" evidence="1">
    <location>
        <begin position="97"/>
        <end position="113"/>
    </location>
</feature>
<evidence type="ECO:0000256" key="1">
    <source>
        <dbReference type="SAM" id="Phobius"/>
    </source>
</evidence>
<keyword evidence="1" id="KW-1133">Transmembrane helix</keyword>
<sequence length="124" mass="15109">MKKSFLDWLDIILVILNFFLYFYLYNMGLSIFTGEQKEMLKQMNKYNVLLFIIVLVFRIYNIYSKNKSKIFSNIIIISFIVLFVFYLYKFYYVTKKILIISIPLFVLLFKYLYDNNIKHSKSLP</sequence>
<accession>A0A1T4WG79</accession>
<organism evidence="2 3">
    <name type="scientific">Caloramator quimbayensis</name>
    <dbReference type="NCBI Taxonomy" id="1147123"/>
    <lineage>
        <taxon>Bacteria</taxon>
        <taxon>Bacillati</taxon>
        <taxon>Bacillota</taxon>
        <taxon>Clostridia</taxon>
        <taxon>Eubacteriales</taxon>
        <taxon>Clostridiaceae</taxon>
        <taxon>Caloramator</taxon>
    </lineage>
</organism>
<keyword evidence="1" id="KW-0472">Membrane</keyword>
<keyword evidence="1" id="KW-0812">Transmembrane</keyword>
<feature type="transmembrane region" description="Helical" evidence="1">
    <location>
        <begin position="70"/>
        <end position="91"/>
    </location>
</feature>